<evidence type="ECO:0000256" key="1">
    <source>
        <dbReference type="ARBA" id="ARBA00022771"/>
    </source>
</evidence>
<dbReference type="GO" id="GO:0061630">
    <property type="term" value="F:ubiquitin protein ligase activity"/>
    <property type="evidence" value="ECO:0007669"/>
    <property type="project" value="TreeGrafter"/>
</dbReference>
<dbReference type="Gene3D" id="1.10.720.140">
    <property type="match status" value="1"/>
</dbReference>
<dbReference type="AlphaFoldDB" id="A0A8X6XQP9"/>
<dbReference type="Proteomes" id="UP000886998">
    <property type="component" value="Unassembled WGS sequence"/>
</dbReference>
<feature type="compositionally biased region" description="Basic and acidic residues" evidence="4">
    <location>
        <begin position="175"/>
        <end position="192"/>
    </location>
</feature>
<keyword evidence="2" id="KW-0862">Zinc</keyword>
<dbReference type="GO" id="GO:0008270">
    <property type="term" value="F:zinc ion binding"/>
    <property type="evidence" value="ECO:0007669"/>
    <property type="project" value="UniProtKB-KW"/>
</dbReference>
<protein>
    <submittedName>
        <fullName evidence="6">E3 ubiquitin-protein ligase RNF34</fullName>
    </submittedName>
</protein>
<gene>
    <name evidence="6" type="primary">RNF34</name>
    <name evidence="6" type="ORF">TNIN_459571</name>
</gene>
<dbReference type="GO" id="GO:1902042">
    <property type="term" value="P:negative regulation of extrinsic apoptotic signaling pathway via death domain receptors"/>
    <property type="evidence" value="ECO:0007669"/>
    <property type="project" value="TreeGrafter"/>
</dbReference>
<evidence type="ECO:0000259" key="5">
    <source>
        <dbReference type="PROSITE" id="PS50089"/>
    </source>
</evidence>
<dbReference type="PANTHER" id="PTHR14879:SF15">
    <property type="entry name" value="E3 UBIQUITIN-PROTEIN LIGASE RIFIFYLIN-LIKE PROTEIN"/>
    <property type="match status" value="1"/>
</dbReference>
<proteinExistence type="predicted"/>
<dbReference type="Pfam" id="PF13920">
    <property type="entry name" value="zf-C3HC4_3"/>
    <property type="match status" value="1"/>
</dbReference>
<dbReference type="InterPro" id="IPR001841">
    <property type="entry name" value="Znf_RING"/>
</dbReference>
<dbReference type="InterPro" id="IPR051728">
    <property type="entry name" value="RING-FYVE_E3_ubiquitin-ligase"/>
</dbReference>
<accession>A0A8X6XQP9</accession>
<dbReference type="GO" id="GO:0043161">
    <property type="term" value="P:proteasome-mediated ubiquitin-dependent protein catabolic process"/>
    <property type="evidence" value="ECO:0007669"/>
    <property type="project" value="TreeGrafter"/>
</dbReference>
<evidence type="ECO:0000256" key="3">
    <source>
        <dbReference type="PROSITE-ProRule" id="PRU00175"/>
    </source>
</evidence>
<organism evidence="6 7">
    <name type="scientific">Trichonephila inaurata madagascariensis</name>
    <dbReference type="NCBI Taxonomy" id="2747483"/>
    <lineage>
        <taxon>Eukaryota</taxon>
        <taxon>Metazoa</taxon>
        <taxon>Ecdysozoa</taxon>
        <taxon>Arthropoda</taxon>
        <taxon>Chelicerata</taxon>
        <taxon>Arachnida</taxon>
        <taxon>Araneae</taxon>
        <taxon>Araneomorphae</taxon>
        <taxon>Entelegynae</taxon>
        <taxon>Araneoidea</taxon>
        <taxon>Nephilidae</taxon>
        <taxon>Trichonephila</taxon>
        <taxon>Trichonephila inaurata</taxon>
    </lineage>
</organism>
<sequence length="316" mass="35785">MVNRAAALVQADSNCPCSVSLLTDSLLKHCIWLLKMSCEGCSLRFTILKRKKKCEDCGYVFCSECTTSKGKLYQCYRCKVLTCVPLNGCDVANLKLRDLQWFLDKKGIDVPSNDRREKPVLVDWVMNYSRQTSAQQTLSPNCQPNYPSLHTEERRVGGLFGTEAASTATVPPAEGVKDQNERTNNEVKENKPKIYNGGNKHQIIDLNSVDSRNQIFSLSAMELKLLLTRNFISFRGCCEKSELQEKVCWLWDLKEAAKNKNVIPDENLCKICMEANIDSLFLDCGHMVTCHKCGKLLHDCPICRQIILRVVRAFKS</sequence>
<dbReference type="GO" id="GO:0070936">
    <property type="term" value="P:protein K48-linked ubiquitination"/>
    <property type="evidence" value="ECO:0007669"/>
    <property type="project" value="TreeGrafter"/>
</dbReference>
<dbReference type="FunFam" id="3.30.40.10:FF:000110">
    <property type="entry name" value="E3 ubiquitin-protein ligase RNF34 isoform X1"/>
    <property type="match status" value="1"/>
</dbReference>
<keyword evidence="1 3" id="KW-0863">Zinc-finger</keyword>
<dbReference type="InterPro" id="IPR013083">
    <property type="entry name" value="Znf_RING/FYVE/PHD"/>
</dbReference>
<dbReference type="SMART" id="SM00184">
    <property type="entry name" value="RING"/>
    <property type="match status" value="2"/>
</dbReference>
<dbReference type="SUPFAM" id="SSF57903">
    <property type="entry name" value="FYVE/PHD zinc finger"/>
    <property type="match status" value="1"/>
</dbReference>
<dbReference type="PANTHER" id="PTHR14879">
    <property type="entry name" value="CASPASE REGULATOR, RING FINGER DOMAIN-CONTAINING"/>
    <property type="match status" value="1"/>
</dbReference>
<evidence type="ECO:0000256" key="2">
    <source>
        <dbReference type="ARBA" id="ARBA00022833"/>
    </source>
</evidence>
<dbReference type="EMBL" id="BMAV01011925">
    <property type="protein sequence ID" value="GFY58130.1"/>
    <property type="molecule type" value="Genomic_DNA"/>
</dbReference>
<dbReference type="InterPro" id="IPR011011">
    <property type="entry name" value="Znf_FYVE_PHD"/>
</dbReference>
<dbReference type="OrthoDB" id="3045089at2759"/>
<dbReference type="GO" id="GO:0005886">
    <property type="term" value="C:plasma membrane"/>
    <property type="evidence" value="ECO:0007669"/>
    <property type="project" value="TreeGrafter"/>
</dbReference>
<comment type="caution">
    <text evidence="6">The sequence shown here is derived from an EMBL/GenBank/DDBJ whole genome shotgun (WGS) entry which is preliminary data.</text>
</comment>
<keyword evidence="1 3" id="KW-0479">Metal-binding</keyword>
<evidence type="ECO:0000256" key="4">
    <source>
        <dbReference type="SAM" id="MobiDB-lite"/>
    </source>
</evidence>
<dbReference type="Pfam" id="PF22968">
    <property type="entry name" value="RNF34L-like_3rd"/>
    <property type="match status" value="1"/>
</dbReference>
<dbReference type="InterPro" id="IPR055111">
    <property type="entry name" value="RNF34_RFFL_HeH"/>
</dbReference>
<evidence type="ECO:0000313" key="6">
    <source>
        <dbReference type="EMBL" id="GFY58130.1"/>
    </source>
</evidence>
<feature type="region of interest" description="Disordered" evidence="4">
    <location>
        <begin position="173"/>
        <end position="194"/>
    </location>
</feature>
<keyword evidence="7" id="KW-1185">Reference proteome</keyword>
<dbReference type="PROSITE" id="PS50089">
    <property type="entry name" value="ZF_RING_2"/>
    <property type="match status" value="1"/>
</dbReference>
<dbReference type="Gene3D" id="3.30.40.10">
    <property type="entry name" value="Zinc/RING finger domain, C3HC4 (zinc finger)"/>
    <property type="match status" value="1"/>
</dbReference>
<name>A0A8X6XQP9_9ARAC</name>
<dbReference type="GO" id="GO:0005737">
    <property type="term" value="C:cytoplasm"/>
    <property type="evidence" value="ECO:0007669"/>
    <property type="project" value="TreeGrafter"/>
</dbReference>
<reference evidence="6" key="1">
    <citation type="submission" date="2020-08" db="EMBL/GenBank/DDBJ databases">
        <title>Multicomponent nature underlies the extraordinary mechanical properties of spider dragline silk.</title>
        <authorList>
            <person name="Kono N."/>
            <person name="Nakamura H."/>
            <person name="Mori M."/>
            <person name="Yoshida Y."/>
            <person name="Ohtoshi R."/>
            <person name="Malay A.D."/>
            <person name="Moran D.A.P."/>
            <person name="Tomita M."/>
            <person name="Numata K."/>
            <person name="Arakawa K."/>
        </authorList>
    </citation>
    <scope>NUCLEOTIDE SEQUENCE</scope>
</reference>
<feature type="domain" description="RING-type" evidence="5">
    <location>
        <begin position="269"/>
        <end position="304"/>
    </location>
</feature>
<dbReference type="SUPFAM" id="SSF57850">
    <property type="entry name" value="RING/U-box"/>
    <property type="match status" value="1"/>
</dbReference>
<evidence type="ECO:0000313" key="7">
    <source>
        <dbReference type="Proteomes" id="UP000886998"/>
    </source>
</evidence>